<proteinExistence type="inferred from homology"/>
<name>A0A255GFV6_9ACTN</name>
<dbReference type="AlphaFoldDB" id="A0A255GFV6"/>
<evidence type="ECO:0000256" key="5">
    <source>
        <dbReference type="SAM" id="MobiDB-lite"/>
    </source>
</evidence>
<dbReference type="GO" id="GO:0030288">
    <property type="term" value="C:outer membrane-bounded periplasmic space"/>
    <property type="evidence" value="ECO:0007669"/>
    <property type="project" value="TreeGrafter"/>
</dbReference>
<sequence>MSRFPRPRALAPVLVALAVLLAGCSAGYRPTDVPYRPTPTQRGGGLTQECSNPGRSFDPSELPPAGQVPSNSSMGRVADRGRLIVGVSSDTLTMASRDARTGDITGFEIDLARGIAEAILGPGAKLDLRVVTPADALAQIDGGEIDLVIDQVAMDCAAWNGAAVSAPYLSTDHAAIERPGVSPSADAAERRSVCTPAGTAIDAWIGSQAPSRPRVTGRTWSDCLMKFQRGEADSLVAPRPIARGLAAQDPYAEVGPEPWIPISFAVLAPKQNRDMIRFVNAVLAQRVSSGEWQRSYDRWVRPYAGDGRPPQPQYGRAA</sequence>
<evidence type="ECO:0000256" key="1">
    <source>
        <dbReference type="ARBA" id="ARBA00010333"/>
    </source>
</evidence>
<evidence type="ECO:0000256" key="2">
    <source>
        <dbReference type="ARBA" id="ARBA00022448"/>
    </source>
</evidence>
<keyword evidence="2" id="KW-0813">Transport</keyword>
<comment type="caution">
    <text evidence="8">The sequence shown here is derived from an EMBL/GenBank/DDBJ whole genome shotgun (WGS) entry which is preliminary data.</text>
</comment>
<dbReference type="GO" id="GO:0006865">
    <property type="term" value="P:amino acid transport"/>
    <property type="evidence" value="ECO:0007669"/>
    <property type="project" value="TreeGrafter"/>
</dbReference>
<feature type="region of interest" description="Disordered" evidence="5">
    <location>
        <begin position="32"/>
        <end position="74"/>
    </location>
</feature>
<dbReference type="Gene3D" id="3.40.190.10">
    <property type="entry name" value="Periplasmic binding protein-like II"/>
    <property type="match status" value="2"/>
</dbReference>
<dbReference type="PROSITE" id="PS51257">
    <property type="entry name" value="PROKAR_LIPOPROTEIN"/>
    <property type="match status" value="1"/>
</dbReference>
<protein>
    <recommendedName>
        <fullName evidence="7">Solute-binding protein family 3/N-terminal domain-containing protein</fullName>
    </recommendedName>
</protein>
<evidence type="ECO:0000256" key="6">
    <source>
        <dbReference type="SAM" id="SignalP"/>
    </source>
</evidence>
<comment type="similarity">
    <text evidence="1 4">Belongs to the bacterial solute-binding protein 3 family.</text>
</comment>
<dbReference type="SUPFAM" id="SSF53850">
    <property type="entry name" value="Periplasmic binding protein-like II"/>
    <property type="match status" value="1"/>
</dbReference>
<organism evidence="8 9">
    <name type="scientific">Enemella evansiae</name>
    <dbReference type="NCBI Taxonomy" id="2016499"/>
    <lineage>
        <taxon>Bacteria</taxon>
        <taxon>Bacillati</taxon>
        <taxon>Actinomycetota</taxon>
        <taxon>Actinomycetes</taxon>
        <taxon>Propionibacteriales</taxon>
        <taxon>Propionibacteriaceae</taxon>
        <taxon>Enemella</taxon>
    </lineage>
</organism>
<dbReference type="Pfam" id="PF00497">
    <property type="entry name" value="SBP_bac_3"/>
    <property type="match status" value="1"/>
</dbReference>
<evidence type="ECO:0000256" key="3">
    <source>
        <dbReference type="ARBA" id="ARBA00022729"/>
    </source>
</evidence>
<dbReference type="InterPro" id="IPR018313">
    <property type="entry name" value="SBP_3_CS"/>
</dbReference>
<dbReference type="PANTHER" id="PTHR30085">
    <property type="entry name" value="AMINO ACID ABC TRANSPORTER PERMEASE"/>
    <property type="match status" value="1"/>
</dbReference>
<dbReference type="PROSITE" id="PS01039">
    <property type="entry name" value="SBP_BACTERIAL_3"/>
    <property type="match status" value="1"/>
</dbReference>
<reference evidence="8 9" key="1">
    <citation type="submission" date="2017-07" db="EMBL/GenBank/DDBJ databases">
        <title>Draft whole genome sequences of clinical Proprionibacteriaceae strains.</title>
        <authorList>
            <person name="Bernier A.-M."/>
            <person name="Bernard K."/>
            <person name="Domingo M.-C."/>
        </authorList>
    </citation>
    <scope>NUCLEOTIDE SEQUENCE [LARGE SCALE GENOMIC DNA]</scope>
    <source>
        <strain evidence="8 9">NML 030167</strain>
    </source>
</reference>
<feature type="domain" description="Solute-binding protein family 3/N-terminal" evidence="7">
    <location>
        <begin position="82"/>
        <end position="302"/>
    </location>
</feature>
<accession>A0A4R6LXE7</accession>
<accession>A0A255GFV6</accession>
<dbReference type="GO" id="GO:0005576">
    <property type="term" value="C:extracellular region"/>
    <property type="evidence" value="ECO:0007669"/>
    <property type="project" value="TreeGrafter"/>
</dbReference>
<dbReference type="PANTHER" id="PTHR30085:SF6">
    <property type="entry name" value="ABC TRANSPORTER GLUTAMINE-BINDING PROTEIN GLNH"/>
    <property type="match status" value="1"/>
</dbReference>
<keyword evidence="3 6" id="KW-0732">Signal</keyword>
<gene>
    <name evidence="8" type="ORF">CGZ94_07630</name>
</gene>
<dbReference type="InterPro" id="IPR001638">
    <property type="entry name" value="Solute-binding_3/MltF_N"/>
</dbReference>
<dbReference type="InterPro" id="IPR051455">
    <property type="entry name" value="Bact_solute-bind_prot3"/>
</dbReference>
<evidence type="ECO:0000313" key="8">
    <source>
        <dbReference type="EMBL" id="OYO14461.1"/>
    </source>
</evidence>
<dbReference type="EMBL" id="NMVO01000012">
    <property type="protein sequence ID" value="OYO14461.1"/>
    <property type="molecule type" value="Genomic_DNA"/>
</dbReference>
<dbReference type="RefSeq" id="WP_094400808.1">
    <property type="nucleotide sequence ID" value="NZ_NMVL01000011.1"/>
</dbReference>
<feature type="chain" id="PRO_5041060075" description="Solute-binding protein family 3/N-terminal domain-containing protein" evidence="6">
    <location>
        <begin position="29"/>
        <end position="318"/>
    </location>
</feature>
<feature type="signal peptide" evidence="6">
    <location>
        <begin position="1"/>
        <end position="28"/>
    </location>
</feature>
<evidence type="ECO:0000259" key="7">
    <source>
        <dbReference type="SMART" id="SM00062"/>
    </source>
</evidence>
<dbReference type="Proteomes" id="UP000215896">
    <property type="component" value="Unassembled WGS sequence"/>
</dbReference>
<keyword evidence="9" id="KW-1185">Reference proteome</keyword>
<evidence type="ECO:0000256" key="4">
    <source>
        <dbReference type="RuleBase" id="RU003744"/>
    </source>
</evidence>
<dbReference type="SMART" id="SM00062">
    <property type="entry name" value="PBPb"/>
    <property type="match status" value="1"/>
</dbReference>
<dbReference type="OrthoDB" id="9807888at2"/>
<evidence type="ECO:0000313" key="9">
    <source>
        <dbReference type="Proteomes" id="UP000215896"/>
    </source>
</evidence>